<dbReference type="PANTHER" id="PTHR31339">
    <property type="entry name" value="PECTIN LYASE-RELATED"/>
    <property type="match status" value="1"/>
</dbReference>
<sequence length="436" mass="47058">MKAKTLTTLLSLCPAFLLSIAHAADRRQVQEPTYPQHICTTLTPEPGNNQQRIQQAIDRCPAGNAVKLIAASGQTTFLSGPLSMRSDTWLWVDKGAVLAASANPSDYDKGHGICGTLSNQKGHCQPFIHFDNVQGGGLLGEGTIDGRGNQIMAGKTETWWQLARRAQKEGGNQNVPRLIQVDNAKNLTFYQIHLINSPNFHLVLNKVQGVTVWGIVIDTPADARNTDGIDPGAATDVTIAKSVIRTGDDNIAIKAGNSGPTRFISILDNHFYAGHGMSIGSETNSGISNILIKDLTLDGTTSGIRIKSDSSRGGIVENVKFENICLRNNKWPITLDTAYEGKKGNLIPWYHSILLKNVSGSGGQVVLNGYDSDHPLDVTFDAVKIDNLQGWYQQNAIVHVAEGGLTPAPSTIANATAVKTAYACEDKWRPFPATRQ</sequence>
<dbReference type="RefSeq" id="WP_222157728.1">
    <property type="nucleotide sequence ID" value="NZ_CP081864.1"/>
</dbReference>
<dbReference type="PANTHER" id="PTHR31339:SF9">
    <property type="entry name" value="PLASMIN AND FIBRONECTIN-BINDING PROTEIN A"/>
    <property type="match status" value="1"/>
</dbReference>
<evidence type="ECO:0000313" key="7">
    <source>
        <dbReference type="Proteomes" id="UP000825886"/>
    </source>
</evidence>
<dbReference type="InterPro" id="IPR051801">
    <property type="entry name" value="GH28_Enzymes"/>
</dbReference>
<dbReference type="EMBL" id="CP081864">
    <property type="protein sequence ID" value="QZN94607.1"/>
    <property type="molecule type" value="Genomic_DNA"/>
</dbReference>
<gene>
    <name evidence="6" type="ORF">K6K13_15075</name>
</gene>
<dbReference type="SUPFAM" id="SSF51126">
    <property type="entry name" value="Pectin lyase-like"/>
    <property type="match status" value="1"/>
</dbReference>
<protein>
    <submittedName>
        <fullName evidence="6">Polygalacturonase</fullName>
    </submittedName>
</protein>
<evidence type="ECO:0000256" key="3">
    <source>
        <dbReference type="ARBA" id="ARBA00023295"/>
    </source>
</evidence>
<feature type="chain" id="PRO_5046013172" evidence="5">
    <location>
        <begin position="24"/>
        <end position="436"/>
    </location>
</feature>
<evidence type="ECO:0000256" key="1">
    <source>
        <dbReference type="ARBA" id="ARBA00008834"/>
    </source>
</evidence>
<keyword evidence="5" id="KW-0732">Signal</keyword>
<evidence type="ECO:0000256" key="5">
    <source>
        <dbReference type="SAM" id="SignalP"/>
    </source>
</evidence>
<proteinExistence type="inferred from homology"/>
<dbReference type="InterPro" id="IPR006626">
    <property type="entry name" value="PbH1"/>
</dbReference>
<keyword evidence="3 4" id="KW-0326">Glycosidase</keyword>
<dbReference type="Gene3D" id="2.160.20.10">
    <property type="entry name" value="Single-stranded right-handed beta-helix, Pectin lyase-like"/>
    <property type="match status" value="1"/>
</dbReference>
<dbReference type="Pfam" id="PF00295">
    <property type="entry name" value="Glyco_hydro_28"/>
    <property type="match status" value="1"/>
</dbReference>
<reference evidence="6 7" key="1">
    <citation type="submission" date="2021-08" db="EMBL/GenBank/DDBJ databases">
        <title>Culture and genomic analysis of Symbiopectobacterium purcellii sp. nov. gen. nov., isolated from the leafhopper Empoasca decipiens.</title>
        <authorList>
            <person name="Nadal-Jimenez P."/>
            <person name="Siozios S."/>
            <person name="Halliday N."/>
            <person name="Camara M."/>
            <person name="Hurst G.D.D."/>
        </authorList>
    </citation>
    <scope>NUCLEOTIDE SEQUENCE [LARGE SCALE GENOMIC DNA]</scope>
    <source>
        <strain evidence="6 7">SyEd1</strain>
    </source>
</reference>
<evidence type="ECO:0000313" key="6">
    <source>
        <dbReference type="EMBL" id="QZN94607.1"/>
    </source>
</evidence>
<dbReference type="PROSITE" id="PS00502">
    <property type="entry name" value="POLYGALACTURONASE"/>
    <property type="match status" value="1"/>
</dbReference>
<dbReference type="InterPro" id="IPR011050">
    <property type="entry name" value="Pectin_lyase_fold/virulence"/>
</dbReference>
<feature type="signal peptide" evidence="5">
    <location>
        <begin position="1"/>
        <end position="23"/>
    </location>
</feature>
<dbReference type="SMART" id="SM00710">
    <property type="entry name" value="PbH1"/>
    <property type="match status" value="5"/>
</dbReference>
<dbReference type="InterPro" id="IPR012334">
    <property type="entry name" value="Pectin_lyas_fold"/>
</dbReference>
<comment type="similarity">
    <text evidence="1 4">Belongs to the glycosyl hydrolase 28 family.</text>
</comment>
<evidence type="ECO:0000256" key="2">
    <source>
        <dbReference type="ARBA" id="ARBA00022801"/>
    </source>
</evidence>
<accession>A0ABX9AHG4</accession>
<dbReference type="InterPro" id="IPR000743">
    <property type="entry name" value="Glyco_hydro_28"/>
</dbReference>
<keyword evidence="2 4" id="KW-0378">Hydrolase</keyword>
<dbReference type="Proteomes" id="UP000825886">
    <property type="component" value="Chromosome"/>
</dbReference>
<evidence type="ECO:0000256" key="4">
    <source>
        <dbReference type="RuleBase" id="RU361169"/>
    </source>
</evidence>
<name>A0ABX9AHG4_9ENTR</name>
<organism evidence="6 7">
    <name type="scientific">Symbiopectobacterium purcellii</name>
    <dbReference type="NCBI Taxonomy" id="2871826"/>
    <lineage>
        <taxon>Bacteria</taxon>
        <taxon>Pseudomonadati</taxon>
        <taxon>Pseudomonadota</taxon>
        <taxon>Gammaproteobacteria</taxon>
        <taxon>Enterobacterales</taxon>
        <taxon>Enterobacteriaceae</taxon>
    </lineage>
</organism>
<keyword evidence="7" id="KW-1185">Reference proteome</keyword>